<reference evidence="9" key="1">
    <citation type="journal article" date="2015" name="BMC Genomics">
        <title>Comparative genomics of Fructobacillus spp. and Leuconostoc spp. reveals niche-specific evolution of Fructobacillus spp.</title>
        <authorList>
            <person name="Endo A."/>
            <person name="Tanizawa Y."/>
            <person name="Tanaka N."/>
            <person name="Maeno S."/>
            <person name="Kumar H."/>
            <person name="Shiwa Y."/>
            <person name="Okada S."/>
            <person name="Yoshikawa H."/>
            <person name="Dicks L."/>
            <person name="Nakagawa J."/>
            <person name="Arita M."/>
        </authorList>
    </citation>
    <scope>NUCLEOTIDE SEQUENCE [LARGE SCALE GENOMIC DNA]</scope>
    <source>
        <strain evidence="9">F214-1</strain>
    </source>
</reference>
<dbReference type="Proteomes" id="UP000064514">
    <property type="component" value="Unassembled WGS sequence"/>
</dbReference>
<evidence type="ECO:0000259" key="7">
    <source>
        <dbReference type="PROSITE" id="PS51144"/>
    </source>
</evidence>
<protein>
    <recommendedName>
        <fullName evidence="2">carbonic anhydrase</fullName>
        <ecNumber evidence="2">4.2.1.1</ecNumber>
    </recommendedName>
</protein>
<dbReference type="PANTHER" id="PTHR18952:SF265">
    <property type="entry name" value="CARBONIC ANHYDRASE"/>
    <property type="match status" value="1"/>
</dbReference>
<evidence type="ECO:0000256" key="4">
    <source>
        <dbReference type="ARBA" id="ARBA00022833"/>
    </source>
</evidence>
<dbReference type="PANTHER" id="PTHR18952">
    <property type="entry name" value="CARBONIC ANHYDRASE"/>
    <property type="match status" value="1"/>
</dbReference>
<dbReference type="GO" id="GO:0008270">
    <property type="term" value="F:zinc ion binding"/>
    <property type="evidence" value="ECO:0007669"/>
    <property type="project" value="InterPro"/>
</dbReference>
<dbReference type="SUPFAM" id="SSF51069">
    <property type="entry name" value="Carbonic anhydrase"/>
    <property type="match status" value="1"/>
</dbReference>
<evidence type="ECO:0000256" key="2">
    <source>
        <dbReference type="ARBA" id="ARBA00012925"/>
    </source>
</evidence>
<dbReference type="InterPro" id="IPR001148">
    <property type="entry name" value="CA_dom"/>
</dbReference>
<dbReference type="Gene3D" id="3.10.200.10">
    <property type="entry name" value="Alpha carbonic anhydrase"/>
    <property type="match status" value="1"/>
</dbReference>
<keyword evidence="3" id="KW-0479">Metal-binding</keyword>
<reference evidence="8 10" key="2">
    <citation type="submission" date="2023-10" db="EMBL/GenBank/DDBJ databases">
        <authorList>
            <person name="Botero Cardona J."/>
        </authorList>
    </citation>
    <scope>NUCLEOTIDE SEQUENCE [LARGE SCALE GENOMIC DNA]</scope>
    <source>
        <strain evidence="8 10">R-53137</strain>
    </source>
</reference>
<gene>
    <name evidence="9" type="ORF">FTRO_0070350</name>
    <name evidence="8" type="ORF">R53137_KAKDMLNK_00981</name>
</gene>
<dbReference type="RefSeq" id="WP_059394040.1">
    <property type="nucleotide sequence ID" value="NZ_BOJU01000003.1"/>
</dbReference>
<evidence type="ECO:0000313" key="10">
    <source>
        <dbReference type="Proteomes" id="UP001314262"/>
    </source>
</evidence>
<evidence type="ECO:0000256" key="1">
    <source>
        <dbReference type="ARBA" id="ARBA00010718"/>
    </source>
</evidence>
<keyword evidence="5 8" id="KW-0456">Lyase</keyword>
<proteinExistence type="inferred from homology"/>
<organism evidence="9">
    <name type="scientific">Fructobacillus tropaeoli</name>
    <dbReference type="NCBI Taxonomy" id="709323"/>
    <lineage>
        <taxon>Bacteria</taxon>
        <taxon>Bacillati</taxon>
        <taxon>Bacillota</taxon>
        <taxon>Bacilli</taxon>
        <taxon>Lactobacillales</taxon>
        <taxon>Lactobacillaceae</taxon>
        <taxon>Fructobacillus</taxon>
    </lineage>
</organism>
<dbReference type="Pfam" id="PF00194">
    <property type="entry name" value="Carb_anhydrase"/>
    <property type="match status" value="1"/>
</dbReference>
<dbReference type="SMART" id="SM01057">
    <property type="entry name" value="Carb_anhydrase"/>
    <property type="match status" value="1"/>
</dbReference>
<evidence type="ECO:0000256" key="3">
    <source>
        <dbReference type="ARBA" id="ARBA00022723"/>
    </source>
</evidence>
<dbReference type="Proteomes" id="UP001314262">
    <property type="component" value="Unassembled WGS sequence"/>
</dbReference>
<dbReference type="CDD" id="cd03124">
    <property type="entry name" value="alpha_CA_prokaryotic_like"/>
    <property type="match status" value="1"/>
</dbReference>
<dbReference type="EMBL" id="DF968084">
    <property type="protein sequence ID" value="GAP04674.1"/>
    <property type="molecule type" value="Genomic_DNA"/>
</dbReference>
<dbReference type="EMBL" id="CAUZLT010000003">
    <property type="protein sequence ID" value="CAK1244451.1"/>
    <property type="molecule type" value="Genomic_DNA"/>
</dbReference>
<evidence type="ECO:0000313" key="8">
    <source>
        <dbReference type="EMBL" id="CAK1244451.1"/>
    </source>
</evidence>
<feature type="domain" description="Alpha-carbonic anhydrase" evidence="7">
    <location>
        <begin position="2"/>
        <end position="207"/>
    </location>
</feature>
<name>A0A3F3H274_9LACO</name>
<dbReference type="PROSITE" id="PS51144">
    <property type="entry name" value="ALPHA_CA_2"/>
    <property type="match status" value="1"/>
</dbReference>
<dbReference type="EC" id="4.2.1.1" evidence="2"/>
<keyword evidence="4" id="KW-0862">Zinc</keyword>
<comment type="catalytic activity">
    <reaction evidence="6">
        <text>hydrogencarbonate + H(+) = CO2 + H2O</text>
        <dbReference type="Rhea" id="RHEA:10748"/>
        <dbReference type="ChEBI" id="CHEBI:15377"/>
        <dbReference type="ChEBI" id="CHEBI:15378"/>
        <dbReference type="ChEBI" id="CHEBI:16526"/>
        <dbReference type="ChEBI" id="CHEBI:17544"/>
        <dbReference type="EC" id="4.2.1.1"/>
    </reaction>
</comment>
<dbReference type="GO" id="GO:0004089">
    <property type="term" value="F:carbonate dehydratase activity"/>
    <property type="evidence" value="ECO:0007669"/>
    <property type="project" value="UniProtKB-EC"/>
</dbReference>
<dbReference type="STRING" id="709323.GCA_001047135_01234"/>
<dbReference type="InterPro" id="IPR023561">
    <property type="entry name" value="Carbonic_anhydrase_a-class"/>
</dbReference>
<accession>A0A3F3H274</accession>
<evidence type="ECO:0000313" key="9">
    <source>
        <dbReference type="EMBL" id="GAP04674.1"/>
    </source>
</evidence>
<dbReference type="InterPro" id="IPR041891">
    <property type="entry name" value="Alpha_CA_prokaryot-like"/>
</dbReference>
<dbReference type="AlphaFoldDB" id="A0A3F3H274"/>
<comment type="similarity">
    <text evidence="1">Belongs to the alpha-carbonic anhydrase family.</text>
</comment>
<evidence type="ECO:0000256" key="6">
    <source>
        <dbReference type="ARBA" id="ARBA00048348"/>
    </source>
</evidence>
<dbReference type="InterPro" id="IPR036398">
    <property type="entry name" value="CA_dom_sf"/>
</dbReference>
<evidence type="ECO:0000256" key="5">
    <source>
        <dbReference type="ARBA" id="ARBA00023239"/>
    </source>
</evidence>
<sequence length="215" mass="24233">MEKLDYHFQSAWTATALSNLESPIAIEKSAVVTGDDWQIDWTDFQNTPVKKSPEVIGDQFYCQGQLILNQQTWNVVRFHIHDGAEHLIDGQRDAAEIHIVCQNQLGQTMVVGAFAEVDEKQPVIFAPLFSEEKKTVNLQDLLPVEKTGCFTYTGSLTTPPLKKDINWFLLDKPVGISPKDLATFAEAYPDNYRDCQPLSGRTVVYHHLSTVTHSK</sequence>
<keyword evidence="10" id="KW-1185">Reference proteome</keyword>